<gene>
    <name evidence="1" type="ORF">SCF082_LOCUS27615</name>
</gene>
<name>A0ABP0MER8_9DINO</name>
<sequence>MKMVATATLGWCSLLTQRASQHRCYGKRPAKPIRTTDMARVTRHVSGRSSVGRRMSDLCDLRVFTQLLPTPYLGRRNSQEKCRDAFHATRSGAPNGHARLFPTSFLRDELRLTWQKSWNEQTLPVKLKEENASKLAICQSKVVDLLRQANSVGKVILVTLARKPWVFDSCRNFFPTVGQAIRELNVPIIYAQEVAAFDYNKVERFWSSMKAKAIARECKNFYSQYDGQSWKNVISIGDSDFERIGTMLATQDYMQQTGIQSGAAAVVDDHVYKVRTKTLKMIEQPSLDELNTQLGLLRSWLPHMIKLDSDFDLNLNTASDPTVLKRITATLLGESSEADSSPMSPDT</sequence>
<dbReference type="Proteomes" id="UP001642464">
    <property type="component" value="Unassembled WGS sequence"/>
</dbReference>
<dbReference type="PANTHER" id="PTHR38899:SF1">
    <property type="entry name" value="PROTEIN KINASE"/>
    <property type="match status" value="1"/>
</dbReference>
<protein>
    <submittedName>
        <fullName evidence="1">Uncharacterized protein</fullName>
    </submittedName>
</protein>
<evidence type="ECO:0000313" key="2">
    <source>
        <dbReference type="Proteomes" id="UP001642464"/>
    </source>
</evidence>
<accession>A0ABP0MER8</accession>
<dbReference type="EMBL" id="CAXAMM010021446">
    <property type="protein sequence ID" value="CAK9049950.1"/>
    <property type="molecule type" value="Genomic_DNA"/>
</dbReference>
<organism evidence="1 2">
    <name type="scientific">Durusdinium trenchii</name>
    <dbReference type="NCBI Taxonomy" id="1381693"/>
    <lineage>
        <taxon>Eukaryota</taxon>
        <taxon>Sar</taxon>
        <taxon>Alveolata</taxon>
        <taxon>Dinophyceae</taxon>
        <taxon>Suessiales</taxon>
        <taxon>Symbiodiniaceae</taxon>
        <taxon>Durusdinium</taxon>
    </lineage>
</organism>
<keyword evidence="2" id="KW-1185">Reference proteome</keyword>
<reference evidence="1 2" key="1">
    <citation type="submission" date="2024-02" db="EMBL/GenBank/DDBJ databases">
        <authorList>
            <person name="Chen Y."/>
            <person name="Shah S."/>
            <person name="Dougan E. K."/>
            <person name="Thang M."/>
            <person name="Chan C."/>
        </authorList>
    </citation>
    <scope>NUCLEOTIDE SEQUENCE [LARGE SCALE GENOMIC DNA]</scope>
</reference>
<proteinExistence type="predicted"/>
<dbReference type="PANTHER" id="PTHR38899">
    <property type="entry name" value="DOMAIN OOKINETE PROTEIN, PUTATIVE-RELATED"/>
    <property type="match status" value="1"/>
</dbReference>
<comment type="caution">
    <text evidence="1">The sequence shown here is derived from an EMBL/GenBank/DDBJ whole genome shotgun (WGS) entry which is preliminary data.</text>
</comment>
<evidence type="ECO:0000313" key="1">
    <source>
        <dbReference type="EMBL" id="CAK9049950.1"/>
    </source>
</evidence>